<reference evidence="1" key="1">
    <citation type="submission" date="2022-04" db="EMBL/GenBank/DDBJ databases">
        <title>Corynebacterium kalidii LD5P10.</title>
        <authorList>
            <person name="Sun J.Q."/>
        </authorList>
    </citation>
    <scope>NUCLEOTIDE SEQUENCE</scope>
    <source>
        <strain evidence="1">LD5P10</strain>
    </source>
</reference>
<proteinExistence type="predicted"/>
<gene>
    <name evidence="1" type="ORF">MUN33_06585</name>
</gene>
<organism evidence="1 2">
    <name type="scientific">Corynebacterium kalidii</name>
    <dbReference type="NCBI Taxonomy" id="2931982"/>
    <lineage>
        <taxon>Bacteria</taxon>
        <taxon>Bacillati</taxon>
        <taxon>Actinomycetota</taxon>
        <taxon>Actinomycetes</taxon>
        <taxon>Mycobacteriales</taxon>
        <taxon>Corynebacteriaceae</taxon>
        <taxon>Corynebacterium</taxon>
    </lineage>
</organism>
<dbReference type="Pfam" id="PF15931">
    <property type="entry name" value="DUF4747"/>
    <property type="match status" value="1"/>
</dbReference>
<comment type="caution">
    <text evidence="1">The sequence shown here is derived from an EMBL/GenBank/DDBJ whole genome shotgun (WGS) entry which is preliminary data.</text>
</comment>
<name>A0A9X1WHM8_9CORY</name>
<evidence type="ECO:0000313" key="2">
    <source>
        <dbReference type="Proteomes" id="UP001139207"/>
    </source>
</evidence>
<dbReference type="EMBL" id="JALIEA010000012">
    <property type="protein sequence ID" value="MCJ7858383.1"/>
    <property type="molecule type" value="Genomic_DNA"/>
</dbReference>
<evidence type="ECO:0000313" key="1">
    <source>
        <dbReference type="EMBL" id="MCJ7858383.1"/>
    </source>
</evidence>
<accession>A0A9X1WHM8</accession>
<protein>
    <submittedName>
        <fullName evidence="1">Uncharacterized protein</fullName>
    </submittedName>
</protein>
<keyword evidence="2" id="KW-1185">Reference proteome</keyword>
<dbReference type="InterPro" id="IPR031832">
    <property type="entry name" value="DUF4747"/>
</dbReference>
<dbReference type="AlphaFoldDB" id="A0A9X1WHM8"/>
<dbReference type="RefSeq" id="WP_244804108.1">
    <property type="nucleotide sequence ID" value="NZ_JALIEA010000012.1"/>
</dbReference>
<dbReference type="Proteomes" id="UP001139207">
    <property type="component" value="Unassembled WGS sequence"/>
</dbReference>
<sequence length="285" mass="32120">MTNKWTFVLAEYVIHGHLEEEEDFNYLAMMEKISTVPAQSRVIDQKDSQGRVNRSVMIENITRGENVWLMEYVQVDGVDNVEVWNPRVGYTTESIDLPGQVAKRGWLLIDPRKRRIYHSRSKNKIPLSEMMNYLEEVARGQYKQGLTIDYTPAIDESFMQSILAYDIIRKVNITISEPNYDWADANDLKAQAQPSDASRVGVEYEAAPGGTLNHTAGVLPSLEEELNKETPSVSGIKAEVRNEGDSGTTTLNDRNSRKKRIVSTSVSGIGVDLLRVAEKIIKKGE</sequence>